<reference evidence="2 3" key="1">
    <citation type="submission" date="2020-04" db="EMBL/GenBank/DDBJ databases">
        <title>MicrobeNet Type strains.</title>
        <authorList>
            <person name="Nicholson A.C."/>
        </authorList>
    </citation>
    <scope>NUCLEOTIDE SEQUENCE [LARGE SCALE GENOMIC DNA]</scope>
    <source>
        <strain evidence="2 3">JCM 12354</strain>
    </source>
</reference>
<proteinExistence type="predicted"/>
<sequence length="418" mass="43122">MGAVVASCALTVTACGSDQGSEAAEGDGTARAGSDMRAPAGATEAASAEPRLIATDAKTGRIDVLDLASARSIDSVTVDNPAKVTMVDNRYAFAVDGPGGHVTILDAGSWTVDHGDHTHSYVADPKKIGTLDGTKPAHIVPGDGKVAAFFDGDGEARVLDQESLGNGDTQPSATIEADAPHHGVVAPIAGHYLTSHSVETPGDTRPGSFELRDSEGKKVQDFDTACPRMHGEAVFDDRFVAACDDGVFLVTVHDGAWDSEKIAYPQGIGTDTRPTTFREQENVSVLAATAGPAATNDGVLLFDSATKQWRRLETPARALNVHLSGDGRSAFAILADGTFHVYDTTTGAETAAAPVLARPYNWSDTAATPPVIAVAGARAYVSDPAAGVVKEIDYADGARVARTIDVGMPVSSLGVAGL</sequence>
<evidence type="ECO:0000313" key="2">
    <source>
        <dbReference type="EMBL" id="NKY51516.1"/>
    </source>
</evidence>
<comment type="caution">
    <text evidence="2">The sequence shown here is derived from an EMBL/GenBank/DDBJ whole genome shotgun (WGS) entry which is preliminary data.</text>
</comment>
<dbReference type="SUPFAM" id="SSF50974">
    <property type="entry name" value="Nitrous oxide reductase, N-terminal domain"/>
    <property type="match status" value="1"/>
</dbReference>
<dbReference type="EMBL" id="JAAXOP010000007">
    <property type="protein sequence ID" value="NKY51516.1"/>
    <property type="molecule type" value="Genomic_DNA"/>
</dbReference>
<evidence type="ECO:0000256" key="1">
    <source>
        <dbReference type="SAM" id="MobiDB-lite"/>
    </source>
</evidence>
<protein>
    <submittedName>
        <fullName evidence="2">ABC transporter</fullName>
    </submittedName>
</protein>
<dbReference type="Gene3D" id="2.130.10.10">
    <property type="entry name" value="YVTN repeat-like/Quinoprotein amine dehydrogenase"/>
    <property type="match status" value="1"/>
</dbReference>
<accession>A0A846XWJ3</accession>
<dbReference type="InterPro" id="IPR051200">
    <property type="entry name" value="Host-pathogen_enzymatic-act"/>
</dbReference>
<gene>
    <name evidence="2" type="ORF">HGA08_14925</name>
</gene>
<feature type="region of interest" description="Disordered" evidence="1">
    <location>
        <begin position="17"/>
        <end position="47"/>
    </location>
</feature>
<feature type="compositionally biased region" description="Low complexity" evidence="1">
    <location>
        <begin position="38"/>
        <end position="47"/>
    </location>
</feature>
<dbReference type="AlphaFoldDB" id="A0A846XWJ3"/>
<dbReference type="Proteomes" id="UP000565711">
    <property type="component" value="Unassembled WGS sequence"/>
</dbReference>
<dbReference type="InterPro" id="IPR015943">
    <property type="entry name" value="WD40/YVTN_repeat-like_dom_sf"/>
</dbReference>
<name>A0A846XWJ3_9NOCA</name>
<dbReference type="PANTHER" id="PTHR47197:SF3">
    <property type="entry name" value="DIHYDRO-HEME D1 DEHYDROGENASE"/>
    <property type="match status" value="1"/>
</dbReference>
<keyword evidence="3" id="KW-1185">Reference proteome</keyword>
<organism evidence="2 3">
    <name type="scientific">Nocardia vermiculata</name>
    <dbReference type="NCBI Taxonomy" id="257274"/>
    <lineage>
        <taxon>Bacteria</taxon>
        <taxon>Bacillati</taxon>
        <taxon>Actinomycetota</taxon>
        <taxon>Actinomycetes</taxon>
        <taxon>Mycobacteriales</taxon>
        <taxon>Nocardiaceae</taxon>
        <taxon>Nocardia</taxon>
    </lineage>
</organism>
<dbReference type="PANTHER" id="PTHR47197">
    <property type="entry name" value="PROTEIN NIRF"/>
    <property type="match status" value="1"/>
</dbReference>
<evidence type="ECO:0000313" key="3">
    <source>
        <dbReference type="Proteomes" id="UP000565711"/>
    </source>
</evidence>
<dbReference type="InterPro" id="IPR011045">
    <property type="entry name" value="N2O_reductase_N"/>
</dbReference>